<dbReference type="OrthoDB" id="1938625at2759"/>
<proteinExistence type="predicted"/>
<dbReference type="PANTHER" id="PTHR33116:SF78">
    <property type="entry name" value="OS12G0587133 PROTEIN"/>
    <property type="match status" value="1"/>
</dbReference>
<evidence type="ECO:0008006" key="3">
    <source>
        <dbReference type="Google" id="ProtNLM"/>
    </source>
</evidence>
<dbReference type="PANTHER" id="PTHR33116">
    <property type="entry name" value="REVERSE TRANSCRIPTASE ZINC-BINDING DOMAIN-CONTAINING PROTEIN-RELATED-RELATED"/>
    <property type="match status" value="1"/>
</dbReference>
<accession>A0A9J6A8W7</accession>
<protein>
    <recommendedName>
        <fullName evidence="3">Reverse transcriptase</fullName>
    </recommendedName>
</protein>
<comment type="caution">
    <text evidence="1">The sequence shown here is derived from an EMBL/GenBank/DDBJ whole genome shotgun (WGS) entry which is preliminary data.</text>
</comment>
<dbReference type="EMBL" id="JACXVP010000002">
    <property type="protein sequence ID" value="KAG5620929.1"/>
    <property type="molecule type" value="Genomic_DNA"/>
</dbReference>
<dbReference type="Proteomes" id="UP000824120">
    <property type="component" value="Chromosome 2"/>
</dbReference>
<evidence type="ECO:0000313" key="1">
    <source>
        <dbReference type="EMBL" id="KAG5620929.1"/>
    </source>
</evidence>
<gene>
    <name evidence="1" type="ORF">H5410_006147</name>
</gene>
<evidence type="ECO:0000313" key="2">
    <source>
        <dbReference type="Proteomes" id="UP000824120"/>
    </source>
</evidence>
<sequence length="163" mass="18529">MTFSSGRGIRKGDLSPFSFILLMEGFDSLMRIATQNRWMRGFQISGNNGDTPVGLNINWGKSSLYPIRNVTNIKRLANILGCKVKKFPTTYLGMPLGNKHKDLEKWDNIVDKTEQRLVRWKTQYISLGSRHIIINLVLDSFSPNICYVSFSSTCKDGYEIGQT</sequence>
<dbReference type="AlphaFoldDB" id="A0A9J6A8W7"/>
<keyword evidence="2" id="KW-1185">Reference proteome</keyword>
<reference evidence="1 2" key="1">
    <citation type="submission" date="2020-09" db="EMBL/GenBank/DDBJ databases">
        <title>De no assembly of potato wild relative species, Solanum commersonii.</title>
        <authorList>
            <person name="Cho K."/>
        </authorList>
    </citation>
    <scope>NUCLEOTIDE SEQUENCE [LARGE SCALE GENOMIC DNA]</scope>
    <source>
        <strain evidence="1">LZ3.2</strain>
        <tissue evidence="1">Leaf</tissue>
    </source>
</reference>
<name>A0A9J6A8W7_SOLCO</name>
<organism evidence="1 2">
    <name type="scientific">Solanum commersonii</name>
    <name type="common">Commerson's wild potato</name>
    <name type="synonym">Commerson's nightshade</name>
    <dbReference type="NCBI Taxonomy" id="4109"/>
    <lineage>
        <taxon>Eukaryota</taxon>
        <taxon>Viridiplantae</taxon>
        <taxon>Streptophyta</taxon>
        <taxon>Embryophyta</taxon>
        <taxon>Tracheophyta</taxon>
        <taxon>Spermatophyta</taxon>
        <taxon>Magnoliopsida</taxon>
        <taxon>eudicotyledons</taxon>
        <taxon>Gunneridae</taxon>
        <taxon>Pentapetalae</taxon>
        <taxon>asterids</taxon>
        <taxon>lamiids</taxon>
        <taxon>Solanales</taxon>
        <taxon>Solanaceae</taxon>
        <taxon>Solanoideae</taxon>
        <taxon>Solaneae</taxon>
        <taxon>Solanum</taxon>
    </lineage>
</organism>